<keyword evidence="3" id="KW-0611">Plant defense</keyword>
<dbReference type="PRINTS" id="PR00364">
    <property type="entry name" value="DISEASERSIST"/>
</dbReference>
<evidence type="ECO:0000256" key="1">
    <source>
        <dbReference type="ARBA" id="ARBA00022737"/>
    </source>
</evidence>
<dbReference type="Pfam" id="PF18052">
    <property type="entry name" value="Rx_N"/>
    <property type="match status" value="1"/>
</dbReference>
<keyword evidence="7" id="KW-1185">Reference proteome</keyword>
<accession>A0ABM3HBT5</accession>
<evidence type="ECO:0000256" key="4">
    <source>
        <dbReference type="SAM" id="MobiDB-lite"/>
    </source>
</evidence>
<gene>
    <name evidence="8" type="primary">LOC125314862</name>
</gene>
<evidence type="ECO:0000313" key="8">
    <source>
        <dbReference type="RefSeq" id="XP_048134060.1"/>
    </source>
</evidence>
<reference evidence="7" key="1">
    <citation type="submission" date="2025-05" db="UniProtKB">
        <authorList>
            <consortium name="RefSeq"/>
        </authorList>
    </citation>
    <scope>NUCLEOTIDE SEQUENCE [LARGE SCALE GENOMIC DNA]</scope>
</reference>
<dbReference type="Proteomes" id="UP000827889">
    <property type="component" value="Chromosome 1"/>
</dbReference>
<dbReference type="InterPro" id="IPR002182">
    <property type="entry name" value="NB-ARC"/>
</dbReference>
<dbReference type="InterPro" id="IPR042197">
    <property type="entry name" value="Apaf_helical"/>
</dbReference>
<evidence type="ECO:0000259" key="5">
    <source>
        <dbReference type="Pfam" id="PF00931"/>
    </source>
</evidence>
<dbReference type="Gene3D" id="1.10.8.430">
    <property type="entry name" value="Helical domain of apoptotic protease-activating factors"/>
    <property type="match status" value="1"/>
</dbReference>
<evidence type="ECO:0000256" key="2">
    <source>
        <dbReference type="ARBA" id="ARBA00022741"/>
    </source>
</evidence>
<dbReference type="InterPro" id="IPR038005">
    <property type="entry name" value="RX-like_CC"/>
</dbReference>
<dbReference type="InterPro" id="IPR041118">
    <property type="entry name" value="Rx_N"/>
</dbReference>
<evidence type="ECO:0000259" key="6">
    <source>
        <dbReference type="Pfam" id="PF18052"/>
    </source>
</evidence>
<feature type="compositionally biased region" description="Basic and acidic residues" evidence="4">
    <location>
        <begin position="398"/>
        <end position="407"/>
    </location>
</feature>
<sequence length="407" mass="45279">MKAFLASAQSSQEDDPELKVWAKQVRDVTYDVEDILDEFMLNSARDHGHGFIREYAFQVEEGELVGIDKSREELIKWLVDGELGLEVVSMGGSGKTTLNILRDIIAQRHGEIQQPVPQALESMSIASLKQILKDFLQQRSYIVVLDDVWNLQALEGIKNALPNNSSCSRIIITTRKADIATVSSHPSKVHSRKPLSPDESWSLFCKKVFRGKPCPPHLEHLSRQILKECEGLPLAIVAIGGLLFAKDVQEWEMITRSLAAELESDGRMKIFGRILSLSYNDLHDNLKSCFLLIPSQVPPTNAGSVPLEVSKFERDANVGLCAACGDNQAHEITESVGVIQSSHFLYPSVLERDFRRGHGSAKITAKTVLCESWRWSEQECNARAGRAKSTKEAGCNGPEERQMLTGL</sequence>
<name>A0ABM3HBT5_9MYRT</name>
<dbReference type="Gene3D" id="3.40.50.300">
    <property type="entry name" value="P-loop containing nucleotide triphosphate hydrolases"/>
    <property type="match status" value="1"/>
</dbReference>
<feature type="domain" description="NB-ARC" evidence="5">
    <location>
        <begin position="120"/>
        <end position="212"/>
    </location>
</feature>
<protein>
    <submittedName>
        <fullName evidence="8">Disease resistance protein RPM1-like</fullName>
    </submittedName>
</protein>
<dbReference type="Gene3D" id="1.20.5.4130">
    <property type="match status" value="1"/>
</dbReference>
<dbReference type="RefSeq" id="XP_048134060.1">
    <property type="nucleotide sequence ID" value="XM_048278103.1"/>
</dbReference>
<dbReference type="Pfam" id="PF00931">
    <property type="entry name" value="NB-ARC"/>
    <property type="match status" value="1"/>
</dbReference>
<keyword evidence="1" id="KW-0677">Repeat</keyword>
<proteinExistence type="predicted"/>
<dbReference type="PANTHER" id="PTHR23155">
    <property type="entry name" value="DISEASE RESISTANCE PROTEIN RP"/>
    <property type="match status" value="1"/>
</dbReference>
<evidence type="ECO:0000313" key="7">
    <source>
        <dbReference type="Proteomes" id="UP000827889"/>
    </source>
</evidence>
<dbReference type="GeneID" id="125314862"/>
<organism evidence="7 8">
    <name type="scientific">Rhodamnia argentea</name>
    <dbReference type="NCBI Taxonomy" id="178133"/>
    <lineage>
        <taxon>Eukaryota</taxon>
        <taxon>Viridiplantae</taxon>
        <taxon>Streptophyta</taxon>
        <taxon>Embryophyta</taxon>
        <taxon>Tracheophyta</taxon>
        <taxon>Spermatophyta</taxon>
        <taxon>Magnoliopsida</taxon>
        <taxon>eudicotyledons</taxon>
        <taxon>Gunneridae</taxon>
        <taxon>Pentapetalae</taxon>
        <taxon>rosids</taxon>
        <taxon>malvids</taxon>
        <taxon>Myrtales</taxon>
        <taxon>Myrtaceae</taxon>
        <taxon>Myrtoideae</taxon>
        <taxon>Myrteae</taxon>
        <taxon>Australasian group</taxon>
        <taxon>Rhodamnia</taxon>
    </lineage>
</organism>
<keyword evidence="2" id="KW-0547">Nucleotide-binding</keyword>
<dbReference type="SUPFAM" id="SSF52540">
    <property type="entry name" value="P-loop containing nucleoside triphosphate hydrolases"/>
    <property type="match status" value="1"/>
</dbReference>
<feature type="region of interest" description="Disordered" evidence="4">
    <location>
        <begin position="386"/>
        <end position="407"/>
    </location>
</feature>
<reference evidence="8" key="2">
    <citation type="submission" date="2025-08" db="UniProtKB">
        <authorList>
            <consortium name="RefSeq"/>
        </authorList>
    </citation>
    <scope>IDENTIFICATION</scope>
    <source>
        <tissue evidence="8">Leaf</tissue>
    </source>
</reference>
<dbReference type="InterPro" id="IPR027417">
    <property type="entry name" value="P-loop_NTPase"/>
</dbReference>
<evidence type="ECO:0000256" key="3">
    <source>
        <dbReference type="ARBA" id="ARBA00022821"/>
    </source>
</evidence>
<feature type="domain" description="Disease resistance N-terminal" evidence="6">
    <location>
        <begin position="1"/>
        <end position="48"/>
    </location>
</feature>
<dbReference type="PANTHER" id="PTHR23155:SF1205">
    <property type="entry name" value="DISEASE RESISTANCE PROTEIN RPM1"/>
    <property type="match status" value="1"/>
</dbReference>
<dbReference type="CDD" id="cd14798">
    <property type="entry name" value="RX-CC_like"/>
    <property type="match status" value="1"/>
</dbReference>
<dbReference type="InterPro" id="IPR044974">
    <property type="entry name" value="Disease_R_plants"/>
</dbReference>